<evidence type="ECO:0000313" key="3">
    <source>
        <dbReference type="Proteomes" id="UP000824120"/>
    </source>
</evidence>
<dbReference type="OrthoDB" id="584526at2759"/>
<dbReference type="EMBL" id="JACXVP010000006">
    <property type="protein sequence ID" value="KAG5599324.1"/>
    <property type="molecule type" value="Genomic_DNA"/>
</dbReference>
<gene>
    <name evidence="2" type="ORF">H5410_030694</name>
</gene>
<keyword evidence="1" id="KW-0472">Membrane</keyword>
<dbReference type="PANTHER" id="PTHR38146">
    <property type="entry name" value="30S RIBOSOMAL PROTEIN S12, CHLOROPLASTIC"/>
    <property type="match status" value="1"/>
</dbReference>
<keyword evidence="1" id="KW-1133">Transmembrane helix</keyword>
<protein>
    <submittedName>
        <fullName evidence="2">Uncharacterized protein</fullName>
    </submittedName>
</protein>
<keyword evidence="3" id="KW-1185">Reference proteome</keyword>
<sequence>MTRADGSHAPLVSAFSKAPLSINRFAACQTLYPSFMARTTGYLIPFTPLAFVSHCRCQPNRVLSLLGFFPISMHFTAPPEISFAPTVLQLGIFHRLSRIEPWDLTADLKIHLHTLYTQSFLIILASFVLLHCFFSEKRSSRAMGLLPPRDIALSGFLTLWRILTTAFCRSLGHVSVPMWLIILSDQLLIIALTRAPPRADSSFCSSIYGVLVVVSNFCSPPKGRFLRVTHLSSTRNTIFRVSRPTCITITDMKIMVKIKLNCQLPQSKIGLLTDFKGTGVKSLYHSRVLMRFHASLRPRKMDKFLFLGTHTRFVTTKG</sequence>
<evidence type="ECO:0000256" key="1">
    <source>
        <dbReference type="SAM" id="Phobius"/>
    </source>
</evidence>
<dbReference type="PANTHER" id="PTHR38146:SF8">
    <property type="entry name" value="TIFY DOMAIN-CONTAINING PROTEIN"/>
    <property type="match status" value="1"/>
</dbReference>
<evidence type="ECO:0000313" key="2">
    <source>
        <dbReference type="EMBL" id="KAG5599324.1"/>
    </source>
</evidence>
<keyword evidence="1" id="KW-0812">Transmembrane</keyword>
<proteinExistence type="predicted"/>
<dbReference type="Proteomes" id="UP000824120">
    <property type="component" value="Chromosome 6"/>
</dbReference>
<dbReference type="AlphaFoldDB" id="A0A9J5YJG4"/>
<accession>A0A9J5YJG4</accession>
<feature type="transmembrane region" description="Helical" evidence="1">
    <location>
        <begin position="110"/>
        <end position="130"/>
    </location>
</feature>
<reference evidence="2 3" key="1">
    <citation type="submission" date="2020-09" db="EMBL/GenBank/DDBJ databases">
        <title>De no assembly of potato wild relative species, Solanum commersonii.</title>
        <authorList>
            <person name="Cho K."/>
        </authorList>
    </citation>
    <scope>NUCLEOTIDE SEQUENCE [LARGE SCALE GENOMIC DNA]</scope>
    <source>
        <strain evidence="2">LZ3.2</strain>
        <tissue evidence="2">Leaf</tissue>
    </source>
</reference>
<comment type="caution">
    <text evidence="2">The sequence shown here is derived from an EMBL/GenBank/DDBJ whole genome shotgun (WGS) entry which is preliminary data.</text>
</comment>
<name>A0A9J5YJG4_SOLCO</name>
<organism evidence="2 3">
    <name type="scientific">Solanum commersonii</name>
    <name type="common">Commerson's wild potato</name>
    <name type="synonym">Commerson's nightshade</name>
    <dbReference type="NCBI Taxonomy" id="4109"/>
    <lineage>
        <taxon>Eukaryota</taxon>
        <taxon>Viridiplantae</taxon>
        <taxon>Streptophyta</taxon>
        <taxon>Embryophyta</taxon>
        <taxon>Tracheophyta</taxon>
        <taxon>Spermatophyta</taxon>
        <taxon>Magnoliopsida</taxon>
        <taxon>eudicotyledons</taxon>
        <taxon>Gunneridae</taxon>
        <taxon>Pentapetalae</taxon>
        <taxon>asterids</taxon>
        <taxon>lamiids</taxon>
        <taxon>Solanales</taxon>
        <taxon>Solanaceae</taxon>
        <taxon>Solanoideae</taxon>
        <taxon>Solaneae</taxon>
        <taxon>Solanum</taxon>
    </lineage>
</organism>